<dbReference type="AlphaFoldDB" id="A0A8K0JJH7"/>
<gene>
    <name evidence="1" type="ORF">FFLO_06989</name>
</gene>
<dbReference type="Proteomes" id="UP000812966">
    <property type="component" value="Unassembled WGS sequence"/>
</dbReference>
<keyword evidence="2" id="KW-1185">Reference proteome</keyword>
<evidence type="ECO:0000313" key="2">
    <source>
        <dbReference type="Proteomes" id="UP000812966"/>
    </source>
</evidence>
<accession>A0A8K0JJH7</accession>
<proteinExistence type="predicted"/>
<organism evidence="1 2">
    <name type="scientific">Filobasidium floriforme</name>
    <dbReference type="NCBI Taxonomy" id="5210"/>
    <lineage>
        <taxon>Eukaryota</taxon>
        <taxon>Fungi</taxon>
        <taxon>Dikarya</taxon>
        <taxon>Basidiomycota</taxon>
        <taxon>Agaricomycotina</taxon>
        <taxon>Tremellomycetes</taxon>
        <taxon>Filobasidiales</taxon>
        <taxon>Filobasidiaceae</taxon>
        <taxon>Filobasidium</taxon>
    </lineage>
</organism>
<protein>
    <submittedName>
        <fullName evidence="1">Uncharacterized protein</fullName>
    </submittedName>
</protein>
<comment type="caution">
    <text evidence="1">The sequence shown here is derived from an EMBL/GenBank/DDBJ whole genome shotgun (WGS) entry which is preliminary data.</text>
</comment>
<evidence type="ECO:0000313" key="1">
    <source>
        <dbReference type="EMBL" id="KAG7527386.1"/>
    </source>
</evidence>
<name>A0A8K0JJH7_9TREE</name>
<reference evidence="1" key="1">
    <citation type="submission" date="2020-04" db="EMBL/GenBank/DDBJ databases">
        <title>Analysis of mating type loci in Filobasidium floriforme.</title>
        <authorList>
            <person name="Nowrousian M."/>
        </authorList>
    </citation>
    <scope>NUCLEOTIDE SEQUENCE</scope>
    <source>
        <strain evidence="1">CBS 6242</strain>
    </source>
</reference>
<sequence length="242" mass="27376">MSSPSTSISEEEIMKSSETAQALYHNHLIMSEVYRYLDRSDLSQCLLVTKTGYHTAAKAFFHTSSHESFTKMTAKGCSFDRLADLARMVRVLTLPWLAIIHRNPGQYQIHHGEILSQFPSLDVVQLCGLGSGRLHTVEEKHEIDGRELLVQFPAYYLTCLFSIPPSKSLFLVPGSTKWSSRALSFSPQSRAHCQDELVKQALGHQLPRLEYYPMPLPQTSNIICPDRKIVRSRITTIEDAIL</sequence>
<dbReference type="EMBL" id="JABELV010000307">
    <property type="protein sequence ID" value="KAG7527386.1"/>
    <property type="molecule type" value="Genomic_DNA"/>
</dbReference>